<dbReference type="AlphaFoldDB" id="A0A4V5LRM5"/>
<reference evidence="2 3" key="1">
    <citation type="submission" date="2019-04" db="EMBL/GenBank/DDBJ databases">
        <title>Cohnella sp. nov., isolated from soil.</title>
        <authorList>
            <person name="Kim W."/>
        </authorList>
    </citation>
    <scope>NUCLEOTIDE SEQUENCE [LARGE SCALE GENOMIC DNA]</scope>
    <source>
        <strain evidence="2 3">CAU 1483</strain>
    </source>
</reference>
<keyword evidence="1" id="KW-1133">Transmembrane helix</keyword>
<dbReference type="OrthoDB" id="9808460at2"/>
<keyword evidence="1" id="KW-0812">Transmembrane</keyword>
<sequence>MDVIGWLLIVALFALGMAGAVFPVLPGALAIYAAFFVYGLFFSFTPFGFWFWTLETLIVVVLFVADYVVNAWGVKKYGGSRASVIGSTIGILIGPFIIPAFGLIIGPLAGAIIGELMDSISRGNSLNRDLVVRSIKVGWGALIGLLSSTVVKILLQLVMIVLFIVWLVIY</sequence>
<keyword evidence="1" id="KW-0472">Membrane</keyword>
<evidence type="ECO:0000313" key="3">
    <source>
        <dbReference type="Proteomes" id="UP000309673"/>
    </source>
</evidence>
<protein>
    <submittedName>
        <fullName evidence="2">DUF456 family protein</fullName>
    </submittedName>
</protein>
<name>A0A4V5LRM5_9BACL</name>
<feature type="transmembrane region" description="Helical" evidence="1">
    <location>
        <begin position="89"/>
        <end position="117"/>
    </location>
</feature>
<dbReference type="RefSeq" id="WP_136779249.1">
    <property type="nucleotide sequence ID" value="NZ_SUPK01000009.1"/>
</dbReference>
<comment type="caution">
    <text evidence="2">The sequence shown here is derived from an EMBL/GenBank/DDBJ whole genome shotgun (WGS) entry which is preliminary data.</text>
</comment>
<dbReference type="Pfam" id="PF04306">
    <property type="entry name" value="DUF456"/>
    <property type="match status" value="1"/>
</dbReference>
<proteinExistence type="predicted"/>
<dbReference type="EMBL" id="SUPK01000009">
    <property type="protein sequence ID" value="TJY39809.1"/>
    <property type="molecule type" value="Genomic_DNA"/>
</dbReference>
<feature type="transmembrane region" description="Helical" evidence="1">
    <location>
        <begin position="137"/>
        <end position="169"/>
    </location>
</feature>
<accession>A0A4V5LRM5</accession>
<evidence type="ECO:0000313" key="2">
    <source>
        <dbReference type="EMBL" id="TJY39809.1"/>
    </source>
</evidence>
<organism evidence="2 3">
    <name type="scientific">Cohnella pontilimi</name>
    <dbReference type="NCBI Taxonomy" id="2564100"/>
    <lineage>
        <taxon>Bacteria</taxon>
        <taxon>Bacillati</taxon>
        <taxon>Bacillota</taxon>
        <taxon>Bacilli</taxon>
        <taxon>Bacillales</taxon>
        <taxon>Paenibacillaceae</taxon>
        <taxon>Cohnella</taxon>
    </lineage>
</organism>
<dbReference type="Proteomes" id="UP000309673">
    <property type="component" value="Unassembled WGS sequence"/>
</dbReference>
<gene>
    <name evidence="2" type="ORF">E5161_17860</name>
</gene>
<feature type="transmembrane region" description="Helical" evidence="1">
    <location>
        <begin position="49"/>
        <end position="69"/>
    </location>
</feature>
<dbReference type="PANTHER" id="PTHR39165:SF1">
    <property type="entry name" value="DUF456 DOMAIN-CONTAINING PROTEIN"/>
    <property type="match status" value="1"/>
</dbReference>
<keyword evidence="3" id="KW-1185">Reference proteome</keyword>
<dbReference type="InterPro" id="IPR007403">
    <property type="entry name" value="DUF456"/>
</dbReference>
<dbReference type="PANTHER" id="PTHR39165">
    <property type="entry name" value="IG HYPOTHETICAL 17883"/>
    <property type="match status" value="1"/>
</dbReference>
<evidence type="ECO:0000256" key="1">
    <source>
        <dbReference type="SAM" id="Phobius"/>
    </source>
</evidence>